<dbReference type="EMBL" id="MTEI01000042">
    <property type="protein sequence ID" value="OQW85721.1"/>
    <property type="molecule type" value="Genomic_DNA"/>
</dbReference>
<accession>A0A1W9KNN4</accession>
<organism evidence="1 2">
    <name type="scientific">Rhodoferax ferrireducens</name>
    <dbReference type="NCBI Taxonomy" id="192843"/>
    <lineage>
        <taxon>Bacteria</taxon>
        <taxon>Pseudomonadati</taxon>
        <taxon>Pseudomonadota</taxon>
        <taxon>Betaproteobacteria</taxon>
        <taxon>Burkholderiales</taxon>
        <taxon>Comamonadaceae</taxon>
        <taxon>Rhodoferax</taxon>
    </lineage>
</organism>
<reference evidence="1 2" key="1">
    <citation type="submission" date="2017-01" db="EMBL/GenBank/DDBJ databases">
        <title>Novel large sulfur bacteria in the metagenomes of groundwater-fed chemosynthetic microbial mats in the Lake Huron basin.</title>
        <authorList>
            <person name="Sharrar A.M."/>
            <person name="Flood B.E."/>
            <person name="Bailey J.V."/>
            <person name="Jones D.S."/>
            <person name="Biddanda B."/>
            <person name="Ruberg S.A."/>
            <person name="Marcus D.N."/>
            <person name="Dick G.J."/>
        </authorList>
    </citation>
    <scope>NUCLEOTIDE SEQUENCE [LARGE SCALE GENOMIC DNA]</scope>
    <source>
        <strain evidence="1">A7</strain>
    </source>
</reference>
<comment type="caution">
    <text evidence="1">The sequence shown here is derived from an EMBL/GenBank/DDBJ whole genome shotgun (WGS) entry which is preliminary data.</text>
</comment>
<gene>
    <name evidence="1" type="ORF">BWK72_20865</name>
</gene>
<name>A0A1W9KNN4_9BURK</name>
<sequence length="141" mass="15377">MNFFWILLFGSFVAITEQPIDLVTGANNVPLGAPISAITHGASLFVDITSKIPKDEVTIELSRKWVEKNVPPGCLKAVLRGENAVVVPLEFNGALSFEPGKVFLILASAGGMPVRQDFKSLSLTSCVPLSRVVVYWQNYQK</sequence>
<evidence type="ECO:0000313" key="2">
    <source>
        <dbReference type="Proteomes" id="UP000192505"/>
    </source>
</evidence>
<dbReference type="AlphaFoldDB" id="A0A1W9KNN4"/>
<dbReference type="Proteomes" id="UP000192505">
    <property type="component" value="Unassembled WGS sequence"/>
</dbReference>
<proteinExistence type="predicted"/>
<evidence type="ECO:0000313" key="1">
    <source>
        <dbReference type="EMBL" id="OQW85721.1"/>
    </source>
</evidence>
<protein>
    <submittedName>
        <fullName evidence="1">Uncharacterized protein</fullName>
    </submittedName>
</protein>